<dbReference type="PANTHER" id="PTHR12147">
    <property type="entry name" value="METALLOPEPTIDASE M28 FAMILY MEMBER"/>
    <property type="match status" value="1"/>
</dbReference>
<feature type="transmembrane region" description="Helical" evidence="9">
    <location>
        <begin position="482"/>
        <end position="502"/>
    </location>
</feature>
<feature type="domain" description="Peptidase M28" evidence="10">
    <location>
        <begin position="118"/>
        <end position="306"/>
    </location>
</feature>
<evidence type="ECO:0000256" key="1">
    <source>
        <dbReference type="ARBA" id="ARBA00003273"/>
    </source>
</evidence>
<dbReference type="InterPro" id="IPR007484">
    <property type="entry name" value="Peptidase_M28"/>
</dbReference>
<dbReference type="Proteomes" id="UP000199586">
    <property type="component" value="Unassembled WGS sequence"/>
</dbReference>
<feature type="transmembrane region" description="Helical" evidence="9">
    <location>
        <begin position="436"/>
        <end position="452"/>
    </location>
</feature>
<evidence type="ECO:0000256" key="7">
    <source>
        <dbReference type="ARBA" id="ARBA00023180"/>
    </source>
</evidence>
<evidence type="ECO:0000256" key="3">
    <source>
        <dbReference type="ARBA" id="ARBA00010918"/>
    </source>
</evidence>
<evidence type="ECO:0000256" key="5">
    <source>
        <dbReference type="ARBA" id="ARBA00022554"/>
    </source>
</evidence>
<dbReference type="EMBL" id="FOXP01000014">
    <property type="protein sequence ID" value="SFP97421.1"/>
    <property type="molecule type" value="Genomic_DNA"/>
</dbReference>
<evidence type="ECO:0000256" key="6">
    <source>
        <dbReference type="ARBA" id="ARBA00022989"/>
    </source>
</evidence>
<feature type="transmembrane region" description="Helical" evidence="9">
    <location>
        <begin position="12"/>
        <end position="35"/>
    </location>
</feature>
<proteinExistence type="inferred from homology"/>
<evidence type="ECO:0000259" key="10">
    <source>
        <dbReference type="Pfam" id="PF04389"/>
    </source>
</evidence>
<dbReference type="GO" id="GO:0006508">
    <property type="term" value="P:proteolysis"/>
    <property type="evidence" value="ECO:0007669"/>
    <property type="project" value="InterPro"/>
</dbReference>
<dbReference type="AlphaFoldDB" id="A0A1I5UQ80"/>
<keyword evidence="12" id="KW-1185">Reference proteome</keyword>
<comment type="function">
    <text evidence="1">May be involved in vacuolar sorting and osmoregulation.</text>
</comment>
<name>A0A1I5UQ80_9SPHN</name>
<reference evidence="11 12" key="1">
    <citation type="submission" date="2016-10" db="EMBL/GenBank/DDBJ databases">
        <authorList>
            <person name="de Groot N.N."/>
        </authorList>
    </citation>
    <scope>NUCLEOTIDE SEQUENCE [LARGE SCALE GENOMIC DNA]</scope>
    <source>
        <strain evidence="11 12">CGMCC 1.9113</strain>
    </source>
</reference>
<keyword evidence="6 9" id="KW-1133">Transmembrane helix</keyword>
<keyword evidence="9" id="KW-0812">Transmembrane</keyword>
<feature type="transmembrane region" description="Helical" evidence="9">
    <location>
        <begin position="369"/>
        <end position="390"/>
    </location>
</feature>
<dbReference type="GO" id="GO:0008235">
    <property type="term" value="F:metalloexopeptidase activity"/>
    <property type="evidence" value="ECO:0007669"/>
    <property type="project" value="InterPro"/>
</dbReference>
<dbReference type="PANTHER" id="PTHR12147:SF58">
    <property type="entry name" value="VACUOLAR MEMBRANE PROTEASE"/>
    <property type="match status" value="1"/>
</dbReference>
<protein>
    <recommendedName>
        <fullName evidence="4">Vacuolar membrane protease</fullName>
    </recommendedName>
    <alternativeName>
        <fullName evidence="8">FXNA-related family protease 1</fullName>
    </alternativeName>
</protein>
<comment type="subcellular location">
    <subcellularLocation>
        <location evidence="2">Vacuole membrane</location>
        <topology evidence="2">Multi-pass membrane protein</topology>
    </subcellularLocation>
</comment>
<keyword evidence="7" id="KW-0325">Glycoprotein</keyword>
<organism evidence="11 12">
    <name type="scientific">Sphingomonas rubra</name>
    <dbReference type="NCBI Taxonomy" id="634430"/>
    <lineage>
        <taxon>Bacteria</taxon>
        <taxon>Pseudomonadati</taxon>
        <taxon>Pseudomonadota</taxon>
        <taxon>Alphaproteobacteria</taxon>
        <taxon>Sphingomonadales</taxon>
        <taxon>Sphingomonadaceae</taxon>
        <taxon>Sphingomonas</taxon>
    </lineage>
</organism>
<feature type="transmembrane region" description="Helical" evidence="9">
    <location>
        <begin position="533"/>
        <end position="556"/>
    </location>
</feature>
<dbReference type="Gene3D" id="3.40.630.10">
    <property type="entry name" value="Zn peptidases"/>
    <property type="match status" value="1"/>
</dbReference>
<evidence type="ECO:0000256" key="8">
    <source>
        <dbReference type="ARBA" id="ARBA00031512"/>
    </source>
</evidence>
<evidence type="ECO:0000256" key="2">
    <source>
        <dbReference type="ARBA" id="ARBA00004128"/>
    </source>
</evidence>
<feature type="transmembrane region" description="Helical" evidence="9">
    <location>
        <begin position="339"/>
        <end position="357"/>
    </location>
</feature>
<dbReference type="Pfam" id="PF04389">
    <property type="entry name" value="Peptidase_M28"/>
    <property type="match status" value="1"/>
</dbReference>
<evidence type="ECO:0000256" key="9">
    <source>
        <dbReference type="SAM" id="Phobius"/>
    </source>
</evidence>
<evidence type="ECO:0000313" key="11">
    <source>
        <dbReference type="EMBL" id="SFP97421.1"/>
    </source>
</evidence>
<feature type="transmembrane region" description="Helical" evidence="9">
    <location>
        <begin position="458"/>
        <end position="475"/>
    </location>
</feature>
<evidence type="ECO:0000256" key="4">
    <source>
        <dbReference type="ARBA" id="ARBA00017435"/>
    </source>
</evidence>
<dbReference type="STRING" id="634430.SAMN04488241_11423"/>
<dbReference type="SUPFAM" id="SSF53187">
    <property type="entry name" value="Zn-dependent exopeptidases"/>
    <property type="match status" value="1"/>
</dbReference>
<dbReference type="OrthoDB" id="9778250at2"/>
<accession>A0A1I5UQ80</accession>
<sequence length="792" mass="83075">MTVAYRYDGILARLTASLPAGIMFLVALGLAWLAMQPPSVVPSSAAPTAFSAMRAMSIVRAASLRPHPAGSPEAARVRRVVAARLRLMGARVFALNGIGVGVSSGKNASVQAGEIETLVAILPGRMPELPAVAMMAHTDSVPGSFGAADDGVGVAVVLETARAVLAGGRPERDVVLILTDGEEAGLLGARLFFADPARARRIGALINIDSRGTRGLGTMFETGPGSGGLVAKYRATADHRFAHSAATFLYRQLPNRTDLTATAKLDIPALNFAFLDGEFDYHTPRDAFENVDPRTVQSLGDQVLPVVRAVADDPRPLLRGGDGVFADAWPVVSVRYPAWAGWPLLATAIGLAGLGMIRGGVGATAVMRGAAAALACTIVTIVTARLGYALTGVADDWGAHHRIMATFGRYEVALCLVAASSLAGAASLLRRGRSGRAIALGCLVATAVAIVLGRPPLATGVLGVAAAVASWWAFAEPIEQRAVRAGSLLVGLILALTVQSLAPALTPLILFPTLAAAGATVAVRFARHGAWIAAALGVLPLAYLFIFGHSVLLALGVPTPEAIGVFVLFATPIVLPLAGGAPLRFTFAALLTAAALLLSIRATPASPRYPALSQLYGVSDPEGRRWLVSPLERPDPWTMAMLRRDGAVPAKVSMPLVADDPVWRVPARDYAVPSPTIRIARESEWRRIIVTPGSSGRTMTLSLAADTPLQSLVIGERAVSVPGMDRTRVKVRWQSTGKPVVLRYRSRRGSYLQVVAAETTEDRLSLPSRPATVVGWLGSDRIIAMRTASSRE</sequence>
<keyword evidence="9" id="KW-0472">Membrane</keyword>
<feature type="transmembrane region" description="Helical" evidence="9">
    <location>
        <begin position="562"/>
        <end position="578"/>
    </location>
</feature>
<dbReference type="InterPro" id="IPR045175">
    <property type="entry name" value="M28_fam"/>
</dbReference>
<comment type="similarity">
    <text evidence="3">Belongs to the peptidase M28 family.</text>
</comment>
<dbReference type="GO" id="GO:0005774">
    <property type="term" value="C:vacuolar membrane"/>
    <property type="evidence" value="ECO:0007669"/>
    <property type="project" value="UniProtKB-SubCell"/>
</dbReference>
<keyword evidence="5" id="KW-0926">Vacuole</keyword>
<gene>
    <name evidence="11" type="ORF">SAMN04488241_11423</name>
</gene>
<feature type="transmembrane region" description="Helical" evidence="9">
    <location>
        <begin position="410"/>
        <end position="429"/>
    </location>
</feature>
<evidence type="ECO:0000313" key="12">
    <source>
        <dbReference type="Proteomes" id="UP000199586"/>
    </source>
</evidence>